<organism evidence="2 3">
    <name type="scientific">Actinophytocola glycyrrhizae</name>
    <dbReference type="NCBI Taxonomy" id="2044873"/>
    <lineage>
        <taxon>Bacteria</taxon>
        <taxon>Bacillati</taxon>
        <taxon>Actinomycetota</taxon>
        <taxon>Actinomycetes</taxon>
        <taxon>Pseudonocardiales</taxon>
        <taxon>Pseudonocardiaceae</taxon>
    </lineage>
</organism>
<evidence type="ECO:0000259" key="1">
    <source>
        <dbReference type="SMART" id="SM00418"/>
    </source>
</evidence>
<protein>
    <submittedName>
        <fullName evidence="2">Helix-turn-helix domain-containing protein</fullName>
    </submittedName>
</protein>
<dbReference type="RefSeq" id="WP_378055895.1">
    <property type="nucleotide sequence ID" value="NZ_JBHSIS010000004.1"/>
</dbReference>
<keyword evidence="3" id="KW-1185">Reference proteome</keyword>
<feature type="domain" description="HTH arsR-type" evidence="1">
    <location>
        <begin position="14"/>
        <end position="94"/>
    </location>
</feature>
<proteinExistence type="predicted"/>
<dbReference type="EMBL" id="JBHSIS010000004">
    <property type="protein sequence ID" value="MFC4853790.1"/>
    <property type="molecule type" value="Genomic_DNA"/>
</dbReference>
<dbReference type="Pfam" id="PF12840">
    <property type="entry name" value="HTH_20"/>
    <property type="match status" value="1"/>
</dbReference>
<sequence>MSDMEQRHRVTDVELMTALAHPLRGELLRHLLAHGPRTASECAEAVGSTASNCSWHLRQLAKFGLVEPVDGADGRQRPWRATIVGLELGELAQDDTMRTAQLAVLGAALRQDQQLTQRFLDHADELPPAWREAGALDNYALKVTPEELTALAARIDALLRPYVTTVRDDAPAEARTVHAAFRAFLWLNR</sequence>
<evidence type="ECO:0000313" key="2">
    <source>
        <dbReference type="EMBL" id="MFC4853790.1"/>
    </source>
</evidence>
<dbReference type="InterPro" id="IPR036390">
    <property type="entry name" value="WH_DNA-bd_sf"/>
</dbReference>
<dbReference type="InterPro" id="IPR001845">
    <property type="entry name" value="HTH_ArsR_DNA-bd_dom"/>
</dbReference>
<dbReference type="CDD" id="cd00090">
    <property type="entry name" value="HTH_ARSR"/>
    <property type="match status" value="1"/>
</dbReference>
<dbReference type="InterPro" id="IPR036388">
    <property type="entry name" value="WH-like_DNA-bd_sf"/>
</dbReference>
<evidence type="ECO:0000313" key="3">
    <source>
        <dbReference type="Proteomes" id="UP001595859"/>
    </source>
</evidence>
<name>A0ABV9RWR2_9PSEU</name>
<dbReference type="Gene3D" id="1.10.10.10">
    <property type="entry name" value="Winged helix-like DNA-binding domain superfamily/Winged helix DNA-binding domain"/>
    <property type="match status" value="1"/>
</dbReference>
<reference evidence="3" key="1">
    <citation type="journal article" date="2019" name="Int. J. Syst. Evol. Microbiol.">
        <title>The Global Catalogue of Microorganisms (GCM) 10K type strain sequencing project: providing services to taxonomists for standard genome sequencing and annotation.</title>
        <authorList>
            <consortium name="The Broad Institute Genomics Platform"/>
            <consortium name="The Broad Institute Genome Sequencing Center for Infectious Disease"/>
            <person name="Wu L."/>
            <person name="Ma J."/>
        </authorList>
    </citation>
    <scope>NUCLEOTIDE SEQUENCE [LARGE SCALE GENOMIC DNA]</scope>
    <source>
        <strain evidence="3">ZS-22-S1</strain>
    </source>
</reference>
<comment type="caution">
    <text evidence="2">The sequence shown here is derived from an EMBL/GenBank/DDBJ whole genome shotgun (WGS) entry which is preliminary data.</text>
</comment>
<dbReference type="Proteomes" id="UP001595859">
    <property type="component" value="Unassembled WGS sequence"/>
</dbReference>
<gene>
    <name evidence="2" type="ORF">ACFPCV_09735</name>
</gene>
<dbReference type="InterPro" id="IPR011991">
    <property type="entry name" value="ArsR-like_HTH"/>
</dbReference>
<accession>A0ABV9RWR2</accession>
<dbReference type="SMART" id="SM00418">
    <property type="entry name" value="HTH_ARSR"/>
    <property type="match status" value="1"/>
</dbReference>
<dbReference type="SUPFAM" id="SSF46785">
    <property type="entry name" value="Winged helix' DNA-binding domain"/>
    <property type="match status" value="1"/>
</dbReference>